<keyword evidence="1" id="KW-0472">Membrane</keyword>
<dbReference type="RefSeq" id="WP_150944938.1">
    <property type="nucleotide sequence ID" value="NZ_VCMV01000017.1"/>
</dbReference>
<reference evidence="3 4" key="1">
    <citation type="journal article" date="2019" name="Microorganisms">
        <title>Genome Insights into the Novel Species Microvirga brassicacearum, a Rapeseed Endophyte with Biotechnological Potential.</title>
        <authorList>
            <person name="Jimenez-Gomez A."/>
            <person name="Saati-Santamaria Z."/>
            <person name="Igual J.M."/>
            <person name="Rivas R."/>
            <person name="Mateos P.F."/>
            <person name="Garcia-Fraile P."/>
        </authorList>
    </citation>
    <scope>NUCLEOTIDE SEQUENCE [LARGE SCALE GENOMIC DNA]</scope>
    <source>
        <strain evidence="3 4">CDVBN77</strain>
    </source>
</reference>
<organism evidence="3 4">
    <name type="scientific">Microvirga brassicacearum</name>
    <dbReference type="NCBI Taxonomy" id="2580413"/>
    <lineage>
        <taxon>Bacteria</taxon>
        <taxon>Pseudomonadati</taxon>
        <taxon>Pseudomonadota</taxon>
        <taxon>Alphaproteobacteria</taxon>
        <taxon>Hyphomicrobiales</taxon>
        <taxon>Methylobacteriaceae</taxon>
        <taxon>Microvirga</taxon>
    </lineage>
</organism>
<dbReference type="InterPro" id="IPR032816">
    <property type="entry name" value="VTT_dom"/>
</dbReference>
<dbReference type="Pfam" id="PF09335">
    <property type="entry name" value="VTT_dom"/>
    <property type="match status" value="1"/>
</dbReference>
<feature type="transmembrane region" description="Helical" evidence="1">
    <location>
        <begin position="121"/>
        <end position="144"/>
    </location>
</feature>
<accession>A0A5N3PAT5</accession>
<feature type="transmembrane region" description="Helical" evidence="1">
    <location>
        <begin position="94"/>
        <end position="115"/>
    </location>
</feature>
<dbReference type="OrthoDB" id="9814483at2"/>
<proteinExistence type="predicted"/>
<gene>
    <name evidence="3" type="ORF">FEZ63_12640</name>
</gene>
<feature type="transmembrane region" description="Helical" evidence="1">
    <location>
        <begin position="40"/>
        <end position="61"/>
    </location>
</feature>
<evidence type="ECO:0000256" key="1">
    <source>
        <dbReference type="SAM" id="Phobius"/>
    </source>
</evidence>
<feature type="transmembrane region" description="Helical" evidence="1">
    <location>
        <begin position="7"/>
        <end position="34"/>
    </location>
</feature>
<protein>
    <submittedName>
        <fullName evidence="3">DedA family protein</fullName>
    </submittedName>
</protein>
<feature type="domain" description="VTT" evidence="2">
    <location>
        <begin position="26"/>
        <end position="138"/>
    </location>
</feature>
<dbReference type="EMBL" id="VCMV01000017">
    <property type="protein sequence ID" value="KAB0266735.1"/>
    <property type="molecule type" value="Genomic_DNA"/>
</dbReference>
<dbReference type="PANTHER" id="PTHR42709">
    <property type="entry name" value="ALKALINE PHOSPHATASE LIKE PROTEIN"/>
    <property type="match status" value="1"/>
</dbReference>
<sequence>MEHWLEYLGLAGTAFLSATIFPFQSEVVLFGMLMAEHYQIWLLVLAASVGNILGSCVNWFMGRFIARFEGRRWFPVSKDQVAKAESWYHRYGRWTLLLSWMPIIGDPLTIVAGVLREPFPVFLALVVVAKIGRYLAVTALALGWM</sequence>
<dbReference type="PANTHER" id="PTHR42709:SF4">
    <property type="entry name" value="INNER MEMBRANE PROTEIN YQAA"/>
    <property type="match status" value="1"/>
</dbReference>
<dbReference type="AlphaFoldDB" id="A0A5N3PAT5"/>
<keyword evidence="1" id="KW-0812">Transmembrane</keyword>
<keyword evidence="4" id="KW-1185">Reference proteome</keyword>
<name>A0A5N3PAT5_9HYPH</name>
<evidence type="ECO:0000313" key="4">
    <source>
        <dbReference type="Proteomes" id="UP000325684"/>
    </source>
</evidence>
<comment type="caution">
    <text evidence="3">The sequence shown here is derived from an EMBL/GenBank/DDBJ whole genome shotgun (WGS) entry which is preliminary data.</text>
</comment>
<evidence type="ECO:0000259" key="2">
    <source>
        <dbReference type="Pfam" id="PF09335"/>
    </source>
</evidence>
<evidence type="ECO:0000313" key="3">
    <source>
        <dbReference type="EMBL" id="KAB0266735.1"/>
    </source>
</evidence>
<dbReference type="InterPro" id="IPR051311">
    <property type="entry name" value="DedA_domain"/>
</dbReference>
<dbReference type="Proteomes" id="UP000325684">
    <property type="component" value="Unassembled WGS sequence"/>
</dbReference>
<keyword evidence="1" id="KW-1133">Transmembrane helix</keyword>